<reference evidence="1 2" key="2">
    <citation type="journal article" date="2017" name="Nature">
        <title>The Apostasia genome and the evolution of orchids.</title>
        <authorList>
            <person name="Zhang G.Q."/>
            <person name="Liu K.W."/>
            <person name="Li Z."/>
            <person name="Lohaus R."/>
            <person name="Hsiao Y.Y."/>
            <person name="Niu S.C."/>
            <person name="Wang J.Y."/>
            <person name="Lin Y.C."/>
            <person name="Xu Q."/>
            <person name="Chen L.J."/>
            <person name="Yoshida K."/>
            <person name="Fujiwara S."/>
            <person name="Wang Z.W."/>
            <person name="Zhang Y.Q."/>
            <person name="Mitsuda N."/>
            <person name="Wang M."/>
            <person name="Liu G.H."/>
            <person name="Pecoraro L."/>
            <person name="Huang H.X."/>
            <person name="Xiao X.J."/>
            <person name="Lin M."/>
            <person name="Wu X.Y."/>
            <person name="Wu W.L."/>
            <person name="Chen Y.Y."/>
            <person name="Chang S.B."/>
            <person name="Sakamoto S."/>
            <person name="Ohme-Takagi M."/>
            <person name="Yagi M."/>
            <person name="Zeng S.J."/>
            <person name="Shen C.Y."/>
            <person name="Yeh C.M."/>
            <person name="Luo Y.B."/>
            <person name="Tsai W.C."/>
            <person name="Van de Peer Y."/>
            <person name="Liu Z.J."/>
        </authorList>
    </citation>
    <scope>NUCLEOTIDE SEQUENCE [LARGE SCALE GENOMIC DNA]</scope>
    <source>
        <tissue evidence="1">The whole plant</tissue>
    </source>
</reference>
<reference evidence="1 2" key="1">
    <citation type="journal article" date="2016" name="Sci. Rep.">
        <title>The Dendrobium catenatum Lindl. genome sequence provides insights into polysaccharide synthase, floral development and adaptive evolution.</title>
        <authorList>
            <person name="Zhang G.Q."/>
            <person name="Xu Q."/>
            <person name="Bian C."/>
            <person name="Tsai W.C."/>
            <person name="Yeh C.M."/>
            <person name="Liu K.W."/>
            <person name="Yoshida K."/>
            <person name="Zhang L.S."/>
            <person name="Chang S.B."/>
            <person name="Chen F."/>
            <person name="Shi Y."/>
            <person name="Su Y.Y."/>
            <person name="Zhang Y.Q."/>
            <person name="Chen L.J."/>
            <person name="Yin Y."/>
            <person name="Lin M."/>
            <person name="Huang H."/>
            <person name="Deng H."/>
            <person name="Wang Z.W."/>
            <person name="Zhu S.L."/>
            <person name="Zhao X."/>
            <person name="Deng C."/>
            <person name="Niu S.C."/>
            <person name="Huang J."/>
            <person name="Wang M."/>
            <person name="Liu G.H."/>
            <person name="Yang H.J."/>
            <person name="Xiao X.J."/>
            <person name="Hsiao Y.Y."/>
            <person name="Wu W.L."/>
            <person name="Chen Y.Y."/>
            <person name="Mitsuda N."/>
            <person name="Ohme-Takagi M."/>
            <person name="Luo Y.B."/>
            <person name="Van de Peer Y."/>
            <person name="Liu Z.J."/>
        </authorList>
    </citation>
    <scope>NUCLEOTIDE SEQUENCE [LARGE SCALE GENOMIC DNA]</scope>
    <source>
        <tissue evidence="1">The whole plant</tissue>
    </source>
</reference>
<dbReference type="PANTHER" id="PTHR47926:SF364">
    <property type="entry name" value="PENTATRICOPEPTIDE REPEAT-CONTAINING PROTEIN"/>
    <property type="match status" value="1"/>
</dbReference>
<proteinExistence type="predicted"/>
<dbReference type="PANTHER" id="PTHR47926">
    <property type="entry name" value="PENTATRICOPEPTIDE REPEAT-CONTAINING PROTEIN"/>
    <property type="match status" value="1"/>
</dbReference>
<dbReference type="EMBL" id="KZ505613">
    <property type="protein sequence ID" value="PKU59065.1"/>
    <property type="molecule type" value="Genomic_DNA"/>
</dbReference>
<sequence>MDSAGYVQLSNLHSMHDEWENAERVRSLMEKKGVKKDAGWSWIEIRNEVNAFHASNESHPKAEMIYQVLNELFGIMKDEVNAYKL</sequence>
<dbReference type="GO" id="GO:0003723">
    <property type="term" value="F:RNA binding"/>
    <property type="evidence" value="ECO:0007669"/>
    <property type="project" value="InterPro"/>
</dbReference>
<evidence type="ECO:0000313" key="1">
    <source>
        <dbReference type="EMBL" id="PKU59065.1"/>
    </source>
</evidence>
<organism evidence="1 2">
    <name type="scientific">Dendrobium catenatum</name>
    <dbReference type="NCBI Taxonomy" id="906689"/>
    <lineage>
        <taxon>Eukaryota</taxon>
        <taxon>Viridiplantae</taxon>
        <taxon>Streptophyta</taxon>
        <taxon>Embryophyta</taxon>
        <taxon>Tracheophyta</taxon>
        <taxon>Spermatophyta</taxon>
        <taxon>Magnoliopsida</taxon>
        <taxon>Liliopsida</taxon>
        <taxon>Asparagales</taxon>
        <taxon>Orchidaceae</taxon>
        <taxon>Epidendroideae</taxon>
        <taxon>Malaxideae</taxon>
        <taxon>Dendrobiinae</taxon>
        <taxon>Dendrobium</taxon>
    </lineage>
</organism>
<dbReference type="InterPro" id="IPR046848">
    <property type="entry name" value="E_motif"/>
</dbReference>
<evidence type="ECO:0000313" key="2">
    <source>
        <dbReference type="Proteomes" id="UP000233837"/>
    </source>
</evidence>
<dbReference type="AlphaFoldDB" id="A0A2I0V6N2"/>
<gene>
    <name evidence="1" type="ORF">MA16_Dca028123</name>
</gene>
<accession>A0A2I0V6N2</accession>
<dbReference type="InterPro" id="IPR046960">
    <property type="entry name" value="PPR_At4g14850-like_plant"/>
</dbReference>
<dbReference type="Pfam" id="PF20431">
    <property type="entry name" value="E_motif"/>
    <property type="match status" value="1"/>
</dbReference>
<protein>
    <submittedName>
        <fullName evidence="1">Pentatricopeptide repeat-containing protein</fullName>
    </submittedName>
</protein>
<dbReference type="Proteomes" id="UP000233837">
    <property type="component" value="Unassembled WGS sequence"/>
</dbReference>
<keyword evidence="2" id="KW-1185">Reference proteome</keyword>
<name>A0A2I0V6N2_9ASPA</name>
<dbReference type="GO" id="GO:0009451">
    <property type="term" value="P:RNA modification"/>
    <property type="evidence" value="ECO:0007669"/>
    <property type="project" value="InterPro"/>
</dbReference>